<dbReference type="Proteomes" id="UP000039324">
    <property type="component" value="Unassembled WGS sequence"/>
</dbReference>
<evidence type="ECO:0000313" key="7">
    <source>
        <dbReference type="EMBL" id="CEO96642.1"/>
    </source>
</evidence>
<evidence type="ECO:0000313" key="9">
    <source>
        <dbReference type="Proteomes" id="UP000039324"/>
    </source>
</evidence>
<evidence type="ECO:0000256" key="2">
    <source>
        <dbReference type="ARBA" id="ARBA00016322"/>
    </source>
</evidence>
<keyword evidence="5" id="KW-0969">Cilium</keyword>
<keyword evidence="9" id="KW-1185">Reference proteome</keyword>
<dbReference type="AlphaFoldDB" id="A0A0G4IN88"/>
<dbReference type="SUPFAM" id="SSF82185">
    <property type="entry name" value="Histone H3 K4-specific methyltransferase SET7/9 N-terminal domain"/>
    <property type="match status" value="1"/>
</dbReference>
<geneLocation type="mitochondrion" evidence="8"/>
<keyword evidence="6" id="KW-0966">Cell projection</keyword>
<dbReference type="GO" id="GO:0031514">
    <property type="term" value="C:motile cilium"/>
    <property type="evidence" value="ECO:0007669"/>
    <property type="project" value="UniProtKB-SubCell"/>
</dbReference>
<dbReference type="OrthoDB" id="300500at2759"/>
<proteinExistence type="predicted"/>
<keyword evidence="3" id="KW-0677">Repeat</keyword>
<reference evidence="7 9" key="1">
    <citation type="submission" date="2015-02" db="EMBL/GenBank/DDBJ databases">
        <authorList>
            <person name="Chooi Y.-H."/>
        </authorList>
    </citation>
    <scope>NUCLEOTIDE SEQUENCE [LARGE SCALE GENOMIC DNA]</scope>
    <source>
        <strain evidence="7">E3</strain>
    </source>
</reference>
<gene>
    <name evidence="7" type="ORF">PBRA_005251</name>
    <name evidence="8" type="ORF">PLBR_LOCUS1915</name>
</gene>
<dbReference type="EMBL" id="CDSF01000068">
    <property type="protein sequence ID" value="CEO96642.1"/>
    <property type="molecule type" value="Genomic_DNA"/>
</dbReference>
<evidence type="ECO:0000256" key="4">
    <source>
        <dbReference type="ARBA" id="ARBA00022846"/>
    </source>
</evidence>
<evidence type="ECO:0000313" key="10">
    <source>
        <dbReference type="Proteomes" id="UP000290189"/>
    </source>
</evidence>
<evidence type="ECO:0000256" key="6">
    <source>
        <dbReference type="ARBA" id="ARBA00023273"/>
    </source>
</evidence>
<reference evidence="8 10" key="2">
    <citation type="submission" date="2018-03" db="EMBL/GenBank/DDBJ databases">
        <authorList>
            <person name="Fogelqvist J."/>
        </authorList>
    </citation>
    <scope>NUCLEOTIDE SEQUENCE [LARGE SCALE GENOMIC DNA]</scope>
</reference>
<keyword evidence="8" id="KW-0496">Mitochondrion</keyword>
<keyword evidence="4" id="KW-0282">Flagellum</keyword>
<dbReference type="OMA" id="YCRMPDR"/>
<dbReference type="InterPro" id="IPR003409">
    <property type="entry name" value="MORN"/>
</dbReference>
<dbReference type="STRING" id="37360.A0A0G4IN88"/>
<dbReference type="EMBL" id="OVEO01000003">
    <property type="protein sequence ID" value="SPQ94700.1"/>
    <property type="molecule type" value="Genomic_DNA"/>
</dbReference>
<protein>
    <recommendedName>
        <fullName evidence="2">MORN repeat-containing protein 5</fullName>
    </recommendedName>
</protein>
<evidence type="ECO:0000256" key="3">
    <source>
        <dbReference type="ARBA" id="ARBA00022737"/>
    </source>
</evidence>
<evidence type="ECO:0000313" key="8">
    <source>
        <dbReference type="EMBL" id="SPQ94700.1"/>
    </source>
</evidence>
<comment type="subcellular location">
    <subcellularLocation>
        <location evidence="1">Cell projection</location>
        <location evidence="1">Cilium</location>
        <location evidence="1">Flagellum</location>
    </subcellularLocation>
</comment>
<organism evidence="7 9">
    <name type="scientific">Plasmodiophora brassicae</name>
    <name type="common">Clubroot disease agent</name>
    <dbReference type="NCBI Taxonomy" id="37360"/>
    <lineage>
        <taxon>Eukaryota</taxon>
        <taxon>Sar</taxon>
        <taxon>Rhizaria</taxon>
        <taxon>Endomyxa</taxon>
        <taxon>Phytomyxea</taxon>
        <taxon>Plasmodiophorida</taxon>
        <taxon>Plasmodiophoridae</taxon>
        <taxon>Plasmodiophora</taxon>
    </lineage>
</organism>
<evidence type="ECO:0000256" key="1">
    <source>
        <dbReference type="ARBA" id="ARBA00004230"/>
    </source>
</evidence>
<evidence type="ECO:0000256" key="5">
    <source>
        <dbReference type="ARBA" id="ARBA00023069"/>
    </source>
</evidence>
<dbReference type="PANTHER" id="PTHR46437:SF1">
    <property type="entry name" value="MORN REPEAT-CONTAINING PROTEIN 5"/>
    <property type="match status" value="1"/>
</dbReference>
<dbReference type="InterPro" id="IPR042814">
    <property type="entry name" value="Morn5"/>
</dbReference>
<dbReference type="Proteomes" id="UP000290189">
    <property type="component" value="Unassembled WGS sequence"/>
</dbReference>
<sequence length="173" mass="18800">MAPLSQEDRDRILSALDAPDSIEGGSSVLKFDNGVAYDGELSNGRFHGTGTIVFPEGTVEAVWAHGVASDPVVTFHDGLRFHDDVSWDYCTEDDQRFQSEITDPLLLQDPVRLRNDGGPAAIPQGTYDIGTGFLDIGKDAVFTYDGKLIEKPSEALRQWAVANCYVATGAQYS</sequence>
<name>A0A0G4IN88_PLABS</name>
<dbReference type="Pfam" id="PF02493">
    <property type="entry name" value="MORN"/>
    <property type="match status" value="1"/>
</dbReference>
<dbReference type="PANTHER" id="PTHR46437">
    <property type="entry name" value="MORN REPEAT-CONTAINING PROTEIN 5"/>
    <property type="match status" value="1"/>
</dbReference>
<accession>A0A0G4IN88</accession>